<feature type="repeat" description="TPR" evidence="3">
    <location>
        <begin position="13"/>
        <end position="46"/>
    </location>
</feature>
<dbReference type="InterPro" id="IPR011990">
    <property type="entry name" value="TPR-like_helical_dom_sf"/>
</dbReference>
<organism evidence="7 8">
    <name type="scientific">Planktothrix mougeotii LEGE 06226</name>
    <dbReference type="NCBI Taxonomy" id="1828728"/>
    <lineage>
        <taxon>Bacteria</taxon>
        <taxon>Bacillati</taxon>
        <taxon>Cyanobacteriota</taxon>
        <taxon>Cyanophyceae</taxon>
        <taxon>Oscillatoriophycideae</taxon>
        <taxon>Oscillatoriales</taxon>
        <taxon>Microcoleaceae</taxon>
        <taxon>Planktothrix</taxon>
    </lineage>
</organism>
<dbReference type="Pfam" id="PF13432">
    <property type="entry name" value="TPR_16"/>
    <property type="match status" value="1"/>
</dbReference>
<feature type="coiled-coil region" evidence="4">
    <location>
        <begin position="873"/>
        <end position="907"/>
    </location>
</feature>
<name>A0ABR9UBW4_9CYAN</name>
<evidence type="ECO:0000256" key="3">
    <source>
        <dbReference type="PROSITE-ProRule" id="PRU00339"/>
    </source>
</evidence>
<dbReference type="RefSeq" id="WP_228041577.1">
    <property type="nucleotide sequence ID" value="NZ_JADEWU010000023.1"/>
</dbReference>
<evidence type="ECO:0000313" key="8">
    <source>
        <dbReference type="Proteomes" id="UP000640725"/>
    </source>
</evidence>
<comment type="caution">
    <text evidence="7">The sequence shown here is derived from an EMBL/GenBank/DDBJ whole genome shotgun (WGS) entry which is preliminary data.</text>
</comment>
<dbReference type="Proteomes" id="UP000640725">
    <property type="component" value="Unassembled WGS sequence"/>
</dbReference>
<dbReference type="Pfam" id="PF08241">
    <property type="entry name" value="Methyltransf_11"/>
    <property type="match status" value="1"/>
</dbReference>
<evidence type="ECO:0000256" key="5">
    <source>
        <dbReference type="SAM" id="MobiDB-lite"/>
    </source>
</evidence>
<dbReference type="InterPro" id="IPR019734">
    <property type="entry name" value="TPR_rpt"/>
</dbReference>
<dbReference type="Gene3D" id="3.40.50.150">
    <property type="entry name" value="Vaccinia Virus protein VP39"/>
    <property type="match status" value="1"/>
</dbReference>
<dbReference type="SUPFAM" id="SSF53335">
    <property type="entry name" value="S-adenosyl-L-methionine-dependent methyltransferases"/>
    <property type="match status" value="1"/>
</dbReference>
<evidence type="ECO:0000259" key="6">
    <source>
        <dbReference type="Pfam" id="PF08241"/>
    </source>
</evidence>
<reference evidence="7 8" key="1">
    <citation type="submission" date="2020-10" db="EMBL/GenBank/DDBJ databases">
        <authorList>
            <person name="Castelo-Branco R."/>
            <person name="Eusebio N."/>
            <person name="Adriana R."/>
            <person name="Vieira A."/>
            <person name="Brugerolle De Fraissinette N."/>
            <person name="Rezende De Castro R."/>
            <person name="Schneider M.P."/>
            <person name="Vasconcelos V."/>
            <person name="Leao P.N."/>
        </authorList>
    </citation>
    <scope>NUCLEOTIDE SEQUENCE [LARGE SCALE GENOMIC DNA]</scope>
    <source>
        <strain evidence="7 8">LEGE 06226</strain>
    </source>
</reference>
<dbReference type="SMART" id="SM00028">
    <property type="entry name" value="TPR"/>
    <property type="match status" value="4"/>
</dbReference>
<keyword evidence="4" id="KW-0175">Coiled coil</keyword>
<feature type="compositionally biased region" description="Basic and acidic residues" evidence="5">
    <location>
        <begin position="911"/>
        <end position="921"/>
    </location>
</feature>
<proteinExistence type="predicted"/>
<evidence type="ECO:0000256" key="1">
    <source>
        <dbReference type="ARBA" id="ARBA00022737"/>
    </source>
</evidence>
<dbReference type="CDD" id="cd02440">
    <property type="entry name" value="AdoMet_MTases"/>
    <property type="match status" value="1"/>
</dbReference>
<keyword evidence="1" id="KW-0677">Repeat</keyword>
<dbReference type="EMBL" id="JADEWU010000023">
    <property type="protein sequence ID" value="MBE9143953.1"/>
    <property type="molecule type" value="Genomic_DNA"/>
</dbReference>
<dbReference type="InterPro" id="IPR051012">
    <property type="entry name" value="CellSynth/LPSAsmb/PSIAsmb"/>
</dbReference>
<feature type="region of interest" description="Disordered" evidence="5">
    <location>
        <begin position="911"/>
        <end position="932"/>
    </location>
</feature>
<sequence>MSESLKMNELKTWEDYYKLSQSSFEQGKLAESIGSYRRALMLNPNLTQPSFLGQLPELNTIHIPAKQLNILPDPKTIETSEGFVISLAGNQNFVFYGPYIDIPDGFYRVQVQFDFPGFNSEQTDVSNEQKGFKFDIAAPFPSIIYETEVAIGQNQLDFYLDFVNGERTEFRFFSFGTSFLVKSINLTLVYSPQNSLDTALNYYFDLATFFVLKNKTDKAYIAYTKCIESDSLDLKIEDFLANYQVFLTDAEWVNAYSNLGEIFQQKGEIEKAISCYHQLIKRVPTQSSAYESLALLLAEQGKIQEAVAVFQKANPTFQKTEIYDKIWKNINICGSLSDNFEESREISLEKADQYFRQKTNSYTIINVNALDEENKAFLEHSQISLSNLKLIQQENISLEEIYINIDSKNKNQRLSKLVNKKSGFTWELLNPKHFQQSIIETGYIYTVCPFTGEVLKSNQSFYIQDNGVVPLCFYRFQGREVFYLVVGAWSGGKIAVYFPKIELLVLISNEWGMWLKHEEYLNKFKANLVSNWQDVKSYISLENKNKKITSISGVIANLGHYFWNELTAIQYLYDNQILDRVDQFLTGSDSRLDLHDLFPEISPDKIHKVENKQDFFQIILKNNLFAVRLTDFSIQESLIKRIYNAAIKNCNEAFLQQIEEAKTRFPLIWINLRGHNKSWISQVEGYANIISELSKEYPNLAIIFDGFPTEKDTMEKIIQQVPSTVKIYDGLNCSIQETLVWAFAIDTYISIIGSGLTLVTWIANKPGVAHSDRAHYSQIQMWAEARDNAIAPSYVPIESIVDIQDRREGWLNYECDWKVIYNEIVNVIRSLKQSSEQDKPEMKTEIEQEMSELVLEKHPDLTQAKLPNSPQDIITLQSELEQTREELERSQSQLDEVLAELEQAHWELHKNEESKNQENKVEQAVPTPLQEQKSSSSEYFKLDLGCGGNKKPGTIGLDYCEIPGVVDHVLNLQTDKLPFPDRSVDYVYSAHCLEHLTESPVHLFKEVSRVCVEGARLEFWTPYLWHNSAFIYGHTTYYQEDNYMHLCVWFPDFWAPGLGARWYLKELVYVIEPQILVELYKQKVQLDFAIRYYKGVVHELGAIIEVSHENKGQIIYPQRSFTTNRSAQRFLLQQQSQPVDEIELTQAINWFNTASS</sequence>
<keyword evidence="2 3" id="KW-0802">TPR repeat</keyword>
<gene>
    <name evidence="7" type="ORF">IQ236_12060</name>
</gene>
<dbReference type="PANTHER" id="PTHR45586:SF1">
    <property type="entry name" value="LIPOPOLYSACCHARIDE ASSEMBLY PROTEIN B"/>
    <property type="match status" value="1"/>
</dbReference>
<accession>A0ABR9UBW4</accession>
<feature type="domain" description="Methyltransferase type 11" evidence="6">
    <location>
        <begin position="973"/>
        <end position="1017"/>
    </location>
</feature>
<dbReference type="InterPro" id="IPR029063">
    <property type="entry name" value="SAM-dependent_MTases_sf"/>
</dbReference>
<dbReference type="SUPFAM" id="SSF48452">
    <property type="entry name" value="TPR-like"/>
    <property type="match status" value="1"/>
</dbReference>
<dbReference type="PANTHER" id="PTHR45586">
    <property type="entry name" value="TPR REPEAT-CONTAINING PROTEIN PA4667"/>
    <property type="match status" value="1"/>
</dbReference>
<keyword evidence="8" id="KW-1185">Reference proteome</keyword>
<evidence type="ECO:0000256" key="2">
    <source>
        <dbReference type="ARBA" id="ARBA00022803"/>
    </source>
</evidence>
<dbReference type="Gene3D" id="1.25.40.10">
    <property type="entry name" value="Tetratricopeptide repeat domain"/>
    <property type="match status" value="1"/>
</dbReference>
<evidence type="ECO:0000256" key="4">
    <source>
        <dbReference type="SAM" id="Coils"/>
    </source>
</evidence>
<feature type="repeat" description="TPR" evidence="3">
    <location>
        <begin position="253"/>
        <end position="286"/>
    </location>
</feature>
<dbReference type="InterPro" id="IPR013216">
    <property type="entry name" value="Methyltransf_11"/>
</dbReference>
<evidence type="ECO:0000313" key="7">
    <source>
        <dbReference type="EMBL" id="MBE9143953.1"/>
    </source>
</evidence>
<dbReference type="PROSITE" id="PS50005">
    <property type="entry name" value="TPR"/>
    <property type="match status" value="2"/>
</dbReference>
<protein>
    <submittedName>
        <fullName evidence="7">Tetratricopeptide repeat protein</fullName>
    </submittedName>
</protein>